<gene>
    <name evidence="1" type="ORF">MNBD_GAMMA10-3294</name>
</gene>
<feature type="non-terminal residue" evidence="1">
    <location>
        <position position="1"/>
    </location>
</feature>
<protein>
    <submittedName>
        <fullName evidence="1">Uncharacterized protein</fullName>
    </submittedName>
</protein>
<evidence type="ECO:0000313" key="1">
    <source>
        <dbReference type="EMBL" id="VAW69945.1"/>
    </source>
</evidence>
<accession>A0A3B0XN95</accession>
<dbReference type="AlphaFoldDB" id="A0A3B0XN95"/>
<dbReference type="EMBL" id="UOFJ01000478">
    <property type="protein sequence ID" value="VAW69945.1"/>
    <property type="molecule type" value="Genomic_DNA"/>
</dbReference>
<organism evidence="1">
    <name type="scientific">hydrothermal vent metagenome</name>
    <dbReference type="NCBI Taxonomy" id="652676"/>
    <lineage>
        <taxon>unclassified sequences</taxon>
        <taxon>metagenomes</taxon>
        <taxon>ecological metagenomes</taxon>
    </lineage>
</organism>
<proteinExistence type="predicted"/>
<sequence>NSGTDSISVESRNGAIIDANGNADNFIAQLVNLRALTGIGSFADSIETRTAELDVINTGINQGIIDIRNTGDVLLTKLINAGDINFNNDTNVTLDTVVADFSQGGVNGGDFFFNVESGSVLGVNRGPGVEFLTIPDITADSASITVSGSFGEFERPIVLKLRSNLLLLSTISSRFFLDGPPTTVRDNSAIQLSISDSLNSVSGQQLIEVESLADVNRAIFTDLRNYDMEEISVRLPRDQIFEDELQDYDAQ</sequence>
<reference evidence="1" key="1">
    <citation type="submission" date="2018-06" db="EMBL/GenBank/DDBJ databases">
        <authorList>
            <person name="Zhirakovskaya E."/>
        </authorList>
    </citation>
    <scope>NUCLEOTIDE SEQUENCE</scope>
</reference>
<name>A0A3B0XN95_9ZZZZ</name>